<reference evidence="2" key="1">
    <citation type="submission" date="2018-05" db="EMBL/GenBank/DDBJ databases">
        <authorList>
            <person name="Lanie J.A."/>
            <person name="Ng W.-L."/>
            <person name="Kazmierczak K.M."/>
            <person name="Andrzejewski T.M."/>
            <person name="Davidsen T.M."/>
            <person name="Wayne K.J."/>
            <person name="Tettelin H."/>
            <person name="Glass J.I."/>
            <person name="Rusch D."/>
            <person name="Podicherti R."/>
            <person name="Tsui H.-C.T."/>
            <person name="Winkler M.E."/>
        </authorList>
    </citation>
    <scope>NUCLEOTIDE SEQUENCE</scope>
</reference>
<proteinExistence type="predicted"/>
<evidence type="ECO:0000313" key="2">
    <source>
        <dbReference type="EMBL" id="SVB05901.1"/>
    </source>
</evidence>
<dbReference type="EMBL" id="UINC01027147">
    <property type="protein sequence ID" value="SVB05901.1"/>
    <property type="molecule type" value="Genomic_DNA"/>
</dbReference>
<dbReference type="AlphaFoldDB" id="A0A382AX51"/>
<dbReference type="PANTHER" id="PTHR10625">
    <property type="entry name" value="HISTONE DEACETYLASE HDAC1-RELATED"/>
    <property type="match status" value="1"/>
</dbReference>
<dbReference type="Pfam" id="PF00850">
    <property type="entry name" value="Hist_deacetyl"/>
    <property type="match status" value="1"/>
</dbReference>
<dbReference type="InterPro" id="IPR000286">
    <property type="entry name" value="HDACs"/>
</dbReference>
<dbReference type="InterPro" id="IPR023696">
    <property type="entry name" value="Ureohydrolase_dom_sf"/>
</dbReference>
<feature type="non-terminal residue" evidence="2">
    <location>
        <position position="165"/>
    </location>
</feature>
<dbReference type="SUPFAM" id="SSF52768">
    <property type="entry name" value="Arginase/deacetylase"/>
    <property type="match status" value="1"/>
</dbReference>
<organism evidence="2">
    <name type="scientific">marine metagenome</name>
    <dbReference type="NCBI Taxonomy" id="408172"/>
    <lineage>
        <taxon>unclassified sequences</taxon>
        <taxon>metagenomes</taxon>
        <taxon>ecological metagenomes</taxon>
    </lineage>
</organism>
<sequence>MTIVFWDKSYVAPQHSFNTTRKSKDVADLVKAMKVETGIALRAPSGAMCHTAETWIEDLHDPEYIEALRTGEPFSLASSNGFPWDEGIWDMAVHSTAGVLEATDWALNTGGNYGSLSSGLHHADNRHGSGFCTVNGLAIAAFYAAQQGARRVLIVDYDAHCGGGT</sequence>
<feature type="domain" description="Histone deacetylase" evidence="1">
    <location>
        <begin position="46"/>
        <end position="165"/>
    </location>
</feature>
<protein>
    <recommendedName>
        <fullName evidence="1">Histone deacetylase domain-containing protein</fullName>
    </recommendedName>
</protein>
<dbReference type="GO" id="GO:0004407">
    <property type="term" value="F:histone deacetylase activity"/>
    <property type="evidence" value="ECO:0007669"/>
    <property type="project" value="TreeGrafter"/>
</dbReference>
<evidence type="ECO:0000259" key="1">
    <source>
        <dbReference type="Pfam" id="PF00850"/>
    </source>
</evidence>
<accession>A0A382AX51</accession>
<gene>
    <name evidence="2" type="ORF">METZ01_LOCUS158755</name>
</gene>
<dbReference type="InterPro" id="IPR037138">
    <property type="entry name" value="His_deacetylse_dom_sf"/>
</dbReference>
<dbReference type="GO" id="GO:0040029">
    <property type="term" value="P:epigenetic regulation of gene expression"/>
    <property type="evidence" value="ECO:0007669"/>
    <property type="project" value="TreeGrafter"/>
</dbReference>
<dbReference type="Gene3D" id="3.40.800.20">
    <property type="entry name" value="Histone deacetylase domain"/>
    <property type="match status" value="1"/>
</dbReference>
<dbReference type="PANTHER" id="PTHR10625:SF19">
    <property type="entry name" value="HISTONE DEACETYLASE 12"/>
    <property type="match status" value="1"/>
</dbReference>
<dbReference type="PRINTS" id="PR01270">
    <property type="entry name" value="HDASUPER"/>
</dbReference>
<name>A0A382AX51_9ZZZZ</name>
<dbReference type="InterPro" id="IPR023801">
    <property type="entry name" value="His_deacetylse_dom"/>
</dbReference>